<accession>A8NRD8</accession>
<dbReference type="GeneID" id="6012297"/>
<evidence type="ECO:0000256" key="2">
    <source>
        <dbReference type="ARBA" id="ARBA00007299"/>
    </source>
</evidence>
<name>A8NRD8_COPC7</name>
<dbReference type="AlphaFoldDB" id="A8NRD8"/>
<evidence type="ECO:0000256" key="1">
    <source>
        <dbReference type="ARBA" id="ARBA00004123"/>
    </source>
</evidence>
<evidence type="ECO:0000259" key="8">
    <source>
        <dbReference type="Pfam" id="PF04042"/>
    </source>
</evidence>
<dbReference type="InParanoid" id="A8NRD8"/>
<evidence type="ECO:0000259" key="9">
    <source>
        <dbReference type="Pfam" id="PF22062"/>
    </source>
</evidence>
<evidence type="ECO:0000313" key="10">
    <source>
        <dbReference type="EMBL" id="EAU86107.1"/>
    </source>
</evidence>
<comment type="subcellular location">
    <subcellularLocation>
        <location evidence="1 6">Nucleus</location>
    </subcellularLocation>
</comment>
<dbReference type="eggNOG" id="KOG1625">
    <property type="taxonomic scope" value="Eukaryota"/>
</dbReference>
<evidence type="ECO:0000256" key="6">
    <source>
        <dbReference type="PIRNR" id="PIRNR018300"/>
    </source>
</evidence>
<keyword evidence="5 6" id="KW-0539">Nucleus</keyword>
<dbReference type="OMA" id="PFLDIEH"/>
<proteinExistence type="inferred from homology"/>
<keyword evidence="11" id="KW-1185">Reference proteome</keyword>
<feature type="domain" description="DNA polymerase alpha subunit B OB" evidence="9">
    <location>
        <begin position="177"/>
        <end position="294"/>
    </location>
</feature>
<dbReference type="InterPro" id="IPR007185">
    <property type="entry name" value="DNA_pol_a/d/e_bsu"/>
</dbReference>
<dbReference type="Pfam" id="PF22062">
    <property type="entry name" value="OB_DPOA2"/>
    <property type="match status" value="1"/>
</dbReference>
<evidence type="ECO:0000256" key="4">
    <source>
        <dbReference type="ARBA" id="ARBA00022705"/>
    </source>
</evidence>
<dbReference type="GO" id="GO:0006270">
    <property type="term" value="P:DNA replication initiation"/>
    <property type="evidence" value="ECO:0007669"/>
    <property type="project" value="TreeGrafter"/>
</dbReference>
<dbReference type="PANTHER" id="PTHR23061:SF12">
    <property type="entry name" value="DNA POLYMERASE ALPHA SUBUNIT B"/>
    <property type="match status" value="1"/>
</dbReference>
<reference evidence="10 11" key="1">
    <citation type="journal article" date="2010" name="Proc. Natl. Acad. Sci. U.S.A.">
        <title>Insights into evolution of multicellular fungi from the assembled chromosomes of the mushroom Coprinopsis cinerea (Coprinus cinereus).</title>
        <authorList>
            <person name="Stajich J.E."/>
            <person name="Wilke S.K."/>
            <person name="Ahren D."/>
            <person name="Au C.H."/>
            <person name="Birren B.W."/>
            <person name="Borodovsky M."/>
            <person name="Burns C."/>
            <person name="Canback B."/>
            <person name="Casselton L.A."/>
            <person name="Cheng C.K."/>
            <person name="Deng J."/>
            <person name="Dietrich F.S."/>
            <person name="Fargo D.C."/>
            <person name="Farman M.L."/>
            <person name="Gathman A.C."/>
            <person name="Goldberg J."/>
            <person name="Guigo R."/>
            <person name="Hoegger P.J."/>
            <person name="Hooker J.B."/>
            <person name="Huggins A."/>
            <person name="James T.Y."/>
            <person name="Kamada T."/>
            <person name="Kilaru S."/>
            <person name="Kodira C."/>
            <person name="Kues U."/>
            <person name="Kupfer D."/>
            <person name="Kwan H.S."/>
            <person name="Lomsadze A."/>
            <person name="Li W."/>
            <person name="Lilly W.W."/>
            <person name="Ma L.J."/>
            <person name="Mackey A.J."/>
            <person name="Manning G."/>
            <person name="Martin F."/>
            <person name="Muraguchi H."/>
            <person name="Natvig D.O."/>
            <person name="Palmerini H."/>
            <person name="Ramesh M.A."/>
            <person name="Rehmeyer C.J."/>
            <person name="Roe B.A."/>
            <person name="Shenoy N."/>
            <person name="Stanke M."/>
            <person name="Ter-Hovhannisyan V."/>
            <person name="Tunlid A."/>
            <person name="Velagapudi R."/>
            <person name="Vision T.J."/>
            <person name="Zeng Q."/>
            <person name="Zolan M.E."/>
            <person name="Pukkila P.J."/>
        </authorList>
    </citation>
    <scope>NUCLEOTIDE SEQUENCE [LARGE SCALE GENOMIC DNA]</scope>
    <source>
        <strain evidence="11">Okayama-7 / 130 / ATCC MYA-4618 / FGSC 9003</strain>
    </source>
</reference>
<comment type="similarity">
    <text evidence="2 6">Belongs to the DNA polymerase alpha subunit B family.</text>
</comment>
<sequence>MDSKLRKLIEATYPESVTSDEAVVNECVSICSTYNLDPSDLQYKLEAMNYKATNTRTEILPITLETLRTFRTQLQRGLANESMKRAQLKARPGATASVDRSRLPSQLMNQARAMDIDRPGPSSASSSSSPMQVKKEAAGITLSLGPTHVLFEGAKMDSESRKARAYRYMYEKISERSEVLDQIIDDFAELIRDHYDISELADPSSTTEEEVTVVGRIAQDPDVMARSKLTESSMVIESSRMLSSGARVPLRLDPAIQVKGAVQGSRGYGLFPGQIVALQGKNGGGGYFYATTILAIPPLKPSPTSDGLIDPKADPELGTKTSTVCIACGPYTSDTDLLYKPWRVFLDDITPKKPNVLILLGPFIDAAHPRIKNGESETSPQSIFQARFINSIRKFLNASPSSIVIFIPSIRDMISDHCSFPQPEFERTFDGIAGDSRIIFQPNPCRFKINDISFGATSVDVLFHLRKEEYLKVGSQLQPIPAREGDLASDPMSNLCRHLLDQRSFYPIFPVPEELSHEINLDVSHLDGARIIDDGEIDYAPDVLIVPSRLRKFDKVVSTTLAINPSSVSKGSYVLLNIGSKSGPTNLRERLKAELQSIEIPAAAPVKTEPSA</sequence>
<dbReference type="EMBL" id="AACS02000008">
    <property type="protein sequence ID" value="EAU86107.1"/>
    <property type="molecule type" value="Genomic_DNA"/>
</dbReference>
<dbReference type="PIRSF" id="PIRSF018300">
    <property type="entry name" value="DNA_pol_alph_2"/>
    <property type="match status" value="1"/>
</dbReference>
<dbReference type="Gene3D" id="3.60.21.60">
    <property type="match status" value="2"/>
</dbReference>
<evidence type="ECO:0000256" key="3">
    <source>
        <dbReference type="ARBA" id="ARBA00018596"/>
    </source>
</evidence>
<evidence type="ECO:0000313" key="11">
    <source>
        <dbReference type="Proteomes" id="UP000001861"/>
    </source>
</evidence>
<dbReference type="VEuPathDB" id="FungiDB:CC1G_07186"/>
<dbReference type="GO" id="GO:0003677">
    <property type="term" value="F:DNA binding"/>
    <property type="evidence" value="ECO:0007669"/>
    <property type="project" value="InterPro"/>
</dbReference>
<dbReference type="PANTHER" id="PTHR23061">
    <property type="entry name" value="DNA POLYMERASE 2 ALPHA 70 KDA SUBUNIT"/>
    <property type="match status" value="1"/>
</dbReference>
<dbReference type="OrthoDB" id="336885at2759"/>
<dbReference type="RefSeq" id="XP_001835762.1">
    <property type="nucleotide sequence ID" value="XM_001835710.1"/>
</dbReference>
<dbReference type="InterPro" id="IPR016722">
    <property type="entry name" value="DNA_pol_alpha_bsu"/>
</dbReference>
<organism evidence="10 11">
    <name type="scientific">Coprinopsis cinerea (strain Okayama-7 / 130 / ATCC MYA-4618 / FGSC 9003)</name>
    <name type="common">Inky cap fungus</name>
    <name type="synonym">Hormographiella aspergillata</name>
    <dbReference type="NCBI Taxonomy" id="240176"/>
    <lineage>
        <taxon>Eukaryota</taxon>
        <taxon>Fungi</taxon>
        <taxon>Dikarya</taxon>
        <taxon>Basidiomycota</taxon>
        <taxon>Agaricomycotina</taxon>
        <taxon>Agaricomycetes</taxon>
        <taxon>Agaricomycetidae</taxon>
        <taxon>Agaricales</taxon>
        <taxon>Agaricineae</taxon>
        <taxon>Psathyrellaceae</taxon>
        <taxon>Coprinopsis</taxon>
    </lineage>
</organism>
<protein>
    <recommendedName>
        <fullName evidence="3 6">DNA polymerase alpha subunit B</fullName>
    </recommendedName>
</protein>
<evidence type="ECO:0000256" key="5">
    <source>
        <dbReference type="ARBA" id="ARBA00023242"/>
    </source>
</evidence>
<dbReference type="FunCoup" id="A8NRD8">
    <property type="interactions" value="170"/>
</dbReference>
<comment type="caution">
    <text evidence="10">The sequence shown here is derived from an EMBL/GenBank/DDBJ whole genome shotgun (WGS) entry which is preliminary data.</text>
</comment>
<dbReference type="STRING" id="240176.A8NRD8"/>
<keyword evidence="4 6" id="KW-0235">DNA replication</keyword>
<dbReference type="GO" id="GO:0005658">
    <property type="term" value="C:alpha DNA polymerase:primase complex"/>
    <property type="evidence" value="ECO:0007669"/>
    <property type="project" value="TreeGrafter"/>
</dbReference>
<dbReference type="Pfam" id="PF04042">
    <property type="entry name" value="DNA_pol_E_B"/>
    <property type="match status" value="1"/>
</dbReference>
<dbReference type="KEGG" id="cci:CC1G_07186"/>
<feature type="region of interest" description="Disordered" evidence="7">
    <location>
        <begin position="81"/>
        <end position="135"/>
    </location>
</feature>
<feature type="domain" description="DNA polymerase alpha/delta/epsilon subunit B" evidence="8">
    <location>
        <begin position="324"/>
        <end position="555"/>
    </location>
</feature>
<dbReference type="InterPro" id="IPR054300">
    <property type="entry name" value="OB_DPOA2"/>
</dbReference>
<evidence type="ECO:0000256" key="7">
    <source>
        <dbReference type="SAM" id="MobiDB-lite"/>
    </source>
</evidence>
<gene>
    <name evidence="10" type="ORF">CC1G_07186</name>
</gene>
<dbReference type="Proteomes" id="UP000001861">
    <property type="component" value="Unassembled WGS sequence"/>
</dbReference>
<comment type="function">
    <text evidence="6">Accessory subunit of the DNA polymerase alpha complex (also known as the alpha DNA polymerase-primase complex) which plays an essential role in the initiation of DNA synthesis.</text>
</comment>